<gene>
    <name evidence="9" type="ORF">HAZT_HAZT011638</name>
</gene>
<evidence type="ECO:0000256" key="7">
    <source>
        <dbReference type="ARBA" id="ARBA00023002"/>
    </source>
</evidence>
<evidence type="ECO:0000256" key="5">
    <source>
        <dbReference type="ARBA" id="ARBA00022630"/>
    </source>
</evidence>
<dbReference type="SUPFAM" id="SSF54373">
    <property type="entry name" value="FAD-linked reductases, C-terminal domain"/>
    <property type="match status" value="1"/>
</dbReference>
<reference evidence="9" key="1">
    <citation type="submission" date="2014-08" db="EMBL/GenBank/DDBJ databases">
        <authorList>
            <person name="Murali S."/>
            <person name="Richards S."/>
            <person name="Bandaranaike D."/>
            <person name="Bellair M."/>
            <person name="Blankenburg K."/>
            <person name="Chao H."/>
            <person name="Dinh H."/>
            <person name="Doddapaneni H."/>
            <person name="Dugan-Rocha S."/>
            <person name="Elkadiri S."/>
            <person name="Gnanaolivu R."/>
            <person name="Hughes D."/>
            <person name="Lee S."/>
            <person name="Li M."/>
            <person name="Ming W."/>
            <person name="Munidasa M."/>
            <person name="Muniz J."/>
            <person name="Nguyen L."/>
            <person name="Osuji N."/>
            <person name="Pu L.-L."/>
            <person name="Puazo M."/>
            <person name="Skinner E."/>
            <person name="Qu C."/>
            <person name="Quiroz J."/>
            <person name="Raj R."/>
            <person name="Weissenberger G."/>
            <person name="Xin Y."/>
            <person name="Zou X."/>
            <person name="Han Y."/>
            <person name="Worley K."/>
            <person name="Muzny D."/>
            <person name="Gibbs R."/>
        </authorList>
    </citation>
    <scope>NUCLEOTIDE SEQUENCE</scope>
    <source>
        <strain evidence="9">HAZT.00-mixed</strain>
        <tissue evidence="9">Whole organism</tissue>
    </source>
</reference>
<evidence type="ECO:0000256" key="3">
    <source>
        <dbReference type="ARBA" id="ARBA00005995"/>
    </source>
</evidence>
<proteinExistence type="inferred from homology"/>
<dbReference type="GO" id="GO:0005737">
    <property type="term" value="C:cytoplasm"/>
    <property type="evidence" value="ECO:0007669"/>
    <property type="project" value="UniProtKB-SubCell"/>
</dbReference>
<evidence type="ECO:0000256" key="1">
    <source>
        <dbReference type="ARBA" id="ARBA00001974"/>
    </source>
</evidence>
<dbReference type="PANTHER" id="PTHR10742:SF405">
    <property type="entry name" value="PEROXISOMAL N(1)-ACETYL-SPERMINE_SPERMIDINE OXIDASE"/>
    <property type="match status" value="1"/>
</dbReference>
<evidence type="ECO:0000256" key="4">
    <source>
        <dbReference type="ARBA" id="ARBA00022490"/>
    </source>
</evidence>
<dbReference type="Gene3D" id="3.90.660.10">
    <property type="match status" value="1"/>
</dbReference>
<dbReference type="AlphaFoldDB" id="A0A6A0H2W3"/>
<dbReference type="GO" id="GO:0046592">
    <property type="term" value="F:polyamine oxidase activity"/>
    <property type="evidence" value="ECO:0007669"/>
    <property type="project" value="TreeGrafter"/>
</dbReference>
<dbReference type="InterPro" id="IPR002937">
    <property type="entry name" value="Amino_oxidase"/>
</dbReference>
<keyword evidence="7" id="KW-0560">Oxidoreductase</keyword>
<evidence type="ECO:0000313" key="9">
    <source>
        <dbReference type="EMBL" id="KAA0195461.1"/>
    </source>
</evidence>
<comment type="subcellular location">
    <subcellularLocation>
        <location evidence="2">Cytoplasm</location>
    </subcellularLocation>
</comment>
<feature type="domain" description="Amine oxidase" evidence="8">
    <location>
        <begin position="141"/>
        <end position="197"/>
    </location>
</feature>
<comment type="caution">
    <text evidence="9">The sequence shown here is derived from an EMBL/GenBank/DDBJ whole genome shotgun (WGS) entry which is preliminary data.</text>
</comment>
<reference evidence="9" key="2">
    <citation type="journal article" date="2018" name="Environ. Sci. Technol.">
        <title>The Toxicogenome of Hyalella azteca: A Model for Sediment Ecotoxicology and Evolutionary Toxicology.</title>
        <authorList>
            <person name="Poynton H.C."/>
            <person name="Hasenbein S."/>
            <person name="Benoit J.B."/>
            <person name="Sepulveda M.S."/>
            <person name="Poelchau M.F."/>
            <person name="Hughes D.S.T."/>
            <person name="Murali S.C."/>
            <person name="Chen S."/>
            <person name="Glastad K.M."/>
            <person name="Goodisman M.A.D."/>
            <person name="Werren J.H."/>
            <person name="Vineis J.H."/>
            <person name="Bowen J.L."/>
            <person name="Friedrich M."/>
            <person name="Jones J."/>
            <person name="Robertson H.M."/>
            <person name="Feyereisen R."/>
            <person name="Mechler-Hickson A."/>
            <person name="Mathers N."/>
            <person name="Lee C.E."/>
            <person name="Colbourne J.K."/>
            <person name="Biales A."/>
            <person name="Johnston J.S."/>
            <person name="Wellborn G.A."/>
            <person name="Rosendale A.J."/>
            <person name="Cridge A.G."/>
            <person name="Munoz-Torres M.C."/>
            <person name="Bain P.A."/>
            <person name="Manny A.R."/>
            <person name="Major K.M."/>
            <person name="Lambert F.N."/>
            <person name="Vulpe C.D."/>
            <person name="Tuck P."/>
            <person name="Blalock B.J."/>
            <person name="Lin Y.Y."/>
            <person name="Smith M.E."/>
            <person name="Ochoa-Acuna H."/>
            <person name="Chen M.M."/>
            <person name="Childers C.P."/>
            <person name="Qu J."/>
            <person name="Dugan S."/>
            <person name="Lee S.L."/>
            <person name="Chao H."/>
            <person name="Dinh H."/>
            <person name="Han Y."/>
            <person name="Doddapaneni H."/>
            <person name="Worley K.C."/>
            <person name="Muzny D.M."/>
            <person name="Gibbs R.A."/>
            <person name="Richards S."/>
        </authorList>
    </citation>
    <scope>NUCLEOTIDE SEQUENCE</scope>
    <source>
        <strain evidence="9">HAZT.00-mixed</strain>
        <tissue evidence="9">Whole organism</tissue>
    </source>
</reference>
<name>A0A6A0H2W3_HYAAZ</name>
<dbReference type="PANTHER" id="PTHR10742">
    <property type="entry name" value="FLAVIN MONOAMINE OXIDASE"/>
    <property type="match status" value="1"/>
</dbReference>
<organism evidence="9">
    <name type="scientific">Hyalella azteca</name>
    <name type="common">Amphipod</name>
    <dbReference type="NCBI Taxonomy" id="294128"/>
    <lineage>
        <taxon>Eukaryota</taxon>
        <taxon>Metazoa</taxon>
        <taxon>Ecdysozoa</taxon>
        <taxon>Arthropoda</taxon>
        <taxon>Crustacea</taxon>
        <taxon>Multicrustacea</taxon>
        <taxon>Malacostraca</taxon>
        <taxon>Eumalacostraca</taxon>
        <taxon>Peracarida</taxon>
        <taxon>Amphipoda</taxon>
        <taxon>Senticaudata</taxon>
        <taxon>Talitrida</taxon>
        <taxon>Talitroidea</taxon>
        <taxon>Hyalellidae</taxon>
        <taxon>Hyalella</taxon>
    </lineage>
</organism>
<comment type="similarity">
    <text evidence="3">Belongs to the flavin monoamine oxidase family.</text>
</comment>
<protein>
    <recommendedName>
        <fullName evidence="8">Amine oxidase domain-containing protein</fullName>
    </recommendedName>
</protein>
<dbReference type="Pfam" id="PF01593">
    <property type="entry name" value="Amino_oxidase"/>
    <property type="match status" value="1"/>
</dbReference>
<evidence type="ECO:0000256" key="2">
    <source>
        <dbReference type="ARBA" id="ARBA00004496"/>
    </source>
</evidence>
<comment type="cofactor">
    <cofactor evidence="1">
        <name>FAD</name>
        <dbReference type="ChEBI" id="CHEBI:57692"/>
    </cofactor>
</comment>
<keyword evidence="6" id="KW-0274">FAD</keyword>
<accession>A0A6A0H2W3</accession>
<dbReference type="InterPro" id="IPR050281">
    <property type="entry name" value="Flavin_monoamine_oxidase"/>
</dbReference>
<reference evidence="9" key="3">
    <citation type="submission" date="2019-06" db="EMBL/GenBank/DDBJ databases">
        <authorList>
            <person name="Poynton C."/>
            <person name="Hasenbein S."/>
            <person name="Benoit J.B."/>
            <person name="Sepulveda M.S."/>
            <person name="Poelchau M.F."/>
            <person name="Murali S.C."/>
            <person name="Chen S."/>
            <person name="Glastad K.M."/>
            <person name="Werren J.H."/>
            <person name="Vineis J.H."/>
            <person name="Bowen J.L."/>
            <person name="Friedrich M."/>
            <person name="Jones J."/>
            <person name="Robertson H.M."/>
            <person name="Feyereisen R."/>
            <person name="Mechler-Hickson A."/>
            <person name="Mathers N."/>
            <person name="Lee C.E."/>
            <person name="Colbourne J.K."/>
            <person name="Biales A."/>
            <person name="Johnston J.S."/>
            <person name="Wellborn G.A."/>
            <person name="Rosendale A.J."/>
            <person name="Cridge A.G."/>
            <person name="Munoz-Torres M.C."/>
            <person name="Bain P.A."/>
            <person name="Manny A.R."/>
            <person name="Major K.M."/>
            <person name="Lambert F.N."/>
            <person name="Vulpe C.D."/>
            <person name="Tuck P."/>
            <person name="Blalock B.J."/>
            <person name="Lin Y.-Y."/>
            <person name="Smith M.E."/>
            <person name="Ochoa-Acuna H."/>
            <person name="Chen M.-J.M."/>
            <person name="Childers C.P."/>
            <person name="Qu J."/>
            <person name="Dugan S."/>
            <person name="Lee S.L."/>
            <person name="Chao H."/>
            <person name="Dinh H."/>
            <person name="Han Y."/>
            <person name="Doddapaneni H."/>
            <person name="Worley K.C."/>
            <person name="Muzny D.M."/>
            <person name="Gibbs R.A."/>
            <person name="Richards S."/>
        </authorList>
    </citation>
    <scope>NUCLEOTIDE SEQUENCE</scope>
    <source>
        <strain evidence="9">HAZT.00-mixed</strain>
        <tissue evidence="9">Whole organism</tissue>
    </source>
</reference>
<evidence type="ECO:0000256" key="6">
    <source>
        <dbReference type="ARBA" id="ARBA00022827"/>
    </source>
</evidence>
<keyword evidence="5" id="KW-0285">Flavoprotein</keyword>
<keyword evidence="4" id="KW-0963">Cytoplasm</keyword>
<evidence type="ECO:0000259" key="8">
    <source>
        <dbReference type="Pfam" id="PF01593"/>
    </source>
</evidence>
<dbReference type="EMBL" id="JQDR03009609">
    <property type="protein sequence ID" value="KAA0195461.1"/>
    <property type="molecule type" value="Genomic_DNA"/>
</dbReference>
<dbReference type="Proteomes" id="UP000711488">
    <property type="component" value="Unassembled WGS sequence"/>
</dbReference>
<sequence>MYDVYSVFLKRCEEYFLCQYLPPDGVKSVGEHLLLERQLYLDSLPPEQRHERGLVFDYLMRRETCITGVNNLNDLDLMEIGSYTELPGGNISLPTGYTSILKPLTVNIPAEKILKEHSVSVELILLWEPCDETSEMTDRWYRKIYSFTKVTETLLLAWISGDEAKYMETLPFDTVLEKCTEILRQFLGDPCVPRAKRCIW</sequence>